<comment type="caution">
    <text evidence="2">The sequence shown here is derived from an EMBL/GenBank/DDBJ whole genome shotgun (WGS) entry which is preliminary data.</text>
</comment>
<feature type="transmembrane region" description="Helical" evidence="1">
    <location>
        <begin position="71"/>
        <end position="92"/>
    </location>
</feature>
<sequence length="105" mass="11031">MIPGQSGVDIGETWPLATIFPDLGSLVSTLLPKALLIGAVIAFFLVIIAGLGMIAKAGSGDAQAAEGRKNILTYAILGLVIMFAAFWILQIINYVTQGSLDEILK</sequence>
<evidence type="ECO:0000313" key="2">
    <source>
        <dbReference type="EMBL" id="OGF99439.1"/>
    </source>
</evidence>
<organism evidence="2 3">
    <name type="scientific">Candidatus Gottesmanbacteria bacterium RBG_13_37_7</name>
    <dbReference type="NCBI Taxonomy" id="1798369"/>
    <lineage>
        <taxon>Bacteria</taxon>
        <taxon>Candidatus Gottesmaniibacteriota</taxon>
    </lineage>
</organism>
<gene>
    <name evidence="2" type="ORF">A2Y99_00155</name>
</gene>
<dbReference type="Proteomes" id="UP000178230">
    <property type="component" value="Unassembled WGS sequence"/>
</dbReference>
<reference evidence="2 3" key="1">
    <citation type="journal article" date="2016" name="Nat. Commun.">
        <title>Thousands of microbial genomes shed light on interconnected biogeochemical processes in an aquifer system.</title>
        <authorList>
            <person name="Anantharaman K."/>
            <person name="Brown C.T."/>
            <person name="Hug L.A."/>
            <person name="Sharon I."/>
            <person name="Castelle C.J."/>
            <person name="Probst A.J."/>
            <person name="Thomas B.C."/>
            <person name="Singh A."/>
            <person name="Wilkins M.J."/>
            <person name="Karaoz U."/>
            <person name="Brodie E.L."/>
            <person name="Williams K.H."/>
            <person name="Hubbard S.S."/>
            <person name="Banfield J.F."/>
        </authorList>
    </citation>
    <scope>NUCLEOTIDE SEQUENCE [LARGE SCALE GENOMIC DNA]</scope>
</reference>
<feature type="transmembrane region" description="Helical" evidence="1">
    <location>
        <begin position="34"/>
        <end position="59"/>
    </location>
</feature>
<accession>A0A1F5YH22</accession>
<evidence type="ECO:0000313" key="3">
    <source>
        <dbReference type="Proteomes" id="UP000178230"/>
    </source>
</evidence>
<keyword evidence="1" id="KW-0812">Transmembrane</keyword>
<keyword evidence="1" id="KW-0472">Membrane</keyword>
<evidence type="ECO:0000256" key="1">
    <source>
        <dbReference type="SAM" id="Phobius"/>
    </source>
</evidence>
<protein>
    <submittedName>
        <fullName evidence="2">Uncharacterized protein</fullName>
    </submittedName>
</protein>
<name>A0A1F5YH22_9BACT</name>
<dbReference type="AlphaFoldDB" id="A0A1F5YH22"/>
<keyword evidence="1" id="KW-1133">Transmembrane helix</keyword>
<proteinExistence type="predicted"/>
<dbReference type="EMBL" id="MFIY01000052">
    <property type="protein sequence ID" value="OGF99439.1"/>
    <property type="molecule type" value="Genomic_DNA"/>
</dbReference>